<dbReference type="Proteomes" id="UP000887540">
    <property type="component" value="Unplaced"/>
</dbReference>
<accession>A0A914C1T1</accession>
<dbReference type="Pfam" id="PF01965">
    <property type="entry name" value="DJ-1_PfpI"/>
    <property type="match status" value="1"/>
</dbReference>
<protein>
    <recommendedName>
        <fullName evidence="2">D-lactate dehydratase</fullName>
        <ecNumber evidence="2">4.2.1.130</ecNumber>
    </recommendedName>
</protein>
<dbReference type="Gene3D" id="3.40.50.880">
    <property type="match status" value="1"/>
</dbReference>
<comment type="catalytic activity">
    <reaction evidence="4">
        <text>methylglyoxal + H2O = (R)-lactate + H(+)</text>
        <dbReference type="Rhea" id="RHEA:27754"/>
        <dbReference type="ChEBI" id="CHEBI:15377"/>
        <dbReference type="ChEBI" id="CHEBI:15378"/>
        <dbReference type="ChEBI" id="CHEBI:16004"/>
        <dbReference type="ChEBI" id="CHEBI:17158"/>
        <dbReference type="EC" id="4.2.1.130"/>
    </reaction>
</comment>
<evidence type="ECO:0000256" key="3">
    <source>
        <dbReference type="ARBA" id="ARBA00022490"/>
    </source>
</evidence>
<dbReference type="InterPro" id="IPR050325">
    <property type="entry name" value="Prot/Nucl_acid_deglycase"/>
</dbReference>
<dbReference type="GO" id="GO:0005634">
    <property type="term" value="C:nucleus"/>
    <property type="evidence" value="ECO:0007669"/>
    <property type="project" value="TreeGrafter"/>
</dbReference>
<dbReference type="GO" id="GO:1902176">
    <property type="term" value="P:negative regulation of oxidative stress-induced intrinsic apoptotic signaling pathway"/>
    <property type="evidence" value="ECO:0007669"/>
    <property type="project" value="UniProtKB-ARBA"/>
</dbReference>
<dbReference type="GO" id="GO:0005739">
    <property type="term" value="C:mitochondrion"/>
    <property type="evidence" value="ECO:0007669"/>
    <property type="project" value="TreeGrafter"/>
</dbReference>
<dbReference type="GO" id="GO:0006979">
    <property type="term" value="P:response to oxidative stress"/>
    <property type="evidence" value="ECO:0007669"/>
    <property type="project" value="TreeGrafter"/>
</dbReference>
<dbReference type="NCBIfam" id="TIGR01383">
    <property type="entry name" value="not_thiJ"/>
    <property type="match status" value="1"/>
</dbReference>
<evidence type="ECO:0000313" key="7">
    <source>
        <dbReference type="WBParaSite" id="ACRNAN_Path_1479.g5786.t1"/>
    </source>
</evidence>
<name>A0A914C1T1_9BILA</name>
<dbReference type="InterPro" id="IPR002818">
    <property type="entry name" value="DJ-1/PfpI"/>
</dbReference>
<feature type="domain" description="DJ-1/PfpI" evidence="5">
    <location>
        <begin position="3"/>
        <end position="165"/>
    </location>
</feature>
<dbReference type="SUPFAM" id="SSF52317">
    <property type="entry name" value="Class I glutamine amidotransferase-like"/>
    <property type="match status" value="1"/>
</dbReference>
<dbReference type="EC" id="4.2.1.130" evidence="2"/>
<dbReference type="InterPro" id="IPR029062">
    <property type="entry name" value="Class_I_gatase-like"/>
</dbReference>
<reference evidence="7" key="1">
    <citation type="submission" date="2022-11" db="UniProtKB">
        <authorList>
            <consortium name="WormBaseParasite"/>
        </authorList>
    </citation>
    <scope>IDENTIFICATION</scope>
</reference>
<dbReference type="WBParaSite" id="ACRNAN_Path_1479.g5786.t1">
    <property type="protein sequence ID" value="ACRNAN_Path_1479.g5786.t1"/>
    <property type="gene ID" value="ACRNAN_Path_1479.g5786"/>
</dbReference>
<evidence type="ECO:0000259" key="5">
    <source>
        <dbReference type="Pfam" id="PF01965"/>
    </source>
</evidence>
<dbReference type="PANTHER" id="PTHR48094:SF12">
    <property type="entry name" value="PARKINSON DISEASE PROTEIN 7 HOMOLOG"/>
    <property type="match status" value="1"/>
</dbReference>
<comment type="subcellular location">
    <subcellularLocation>
        <location evidence="1">Cytoplasm</location>
    </subcellularLocation>
</comment>
<dbReference type="AlphaFoldDB" id="A0A914C1T1"/>
<dbReference type="PANTHER" id="PTHR48094">
    <property type="entry name" value="PROTEIN/NUCLEIC ACID DEGLYCASE DJ-1-RELATED"/>
    <property type="match status" value="1"/>
</dbReference>
<dbReference type="GO" id="GO:1903189">
    <property type="term" value="P:glyoxal metabolic process"/>
    <property type="evidence" value="ECO:0007669"/>
    <property type="project" value="UniProtKB-ARBA"/>
</dbReference>
<keyword evidence="3" id="KW-0963">Cytoplasm</keyword>
<dbReference type="GO" id="GO:0036471">
    <property type="term" value="P:cellular response to glyoxal"/>
    <property type="evidence" value="ECO:0007669"/>
    <property type="project" value="UniProtKB-ARBA"/>
</dbReference>
<dbReference type="InterPro" id="IPR006287">
    <property type="entry name" value="DJ-1"/>
</dbReference>
<keyword evidence="6" id="KW-1185">Reference proteome</keyword>
<dbReference type="CDD" id="cd03135">
    <property type="entry name" value="GATase1_DJ-1"/>
    <property type="match status" value="1"/>
</dbReference>
<proteinExistence type="predicted"/>
<evidence type="ECO:0000256" key="1">
    <source>
        <dbReference type="ARBA" id="ARBA00004496"/>
    </source>
</evidence>
<evidence type="ECO:0000256" key="4">
    <source>
        <dbReference type="ARBA" id="ARBA00048082"/>
    </source>
</evidence>
<dbReference type="GO" id="GO:0019172">
    <property type="term" value="F:glyoxalase III activity"/>
    <property type="evidence" value="ECO:0007669"/>
    <property type="project" value="UniProtKB-EC"/>
</dbReference>
<dbReference type="FunFam" id="3.40.50.880:FF:000022">
    <property type="entry name" value="protein deglycase DJ-1"/>
    <property type="match status" value="1"/>
</dbReference>
<evidence type="ECO:0000313" key="6">
    <source>
        <dbReference type="Proteomes" id="UP000887540"/>
    </source>
</evidence>
<dbReference type="GO" id="GO:0046295">
    <property type="term" value="P:glycolate biosynthetic process"/>
    <property type="evidence" value="ECO:0007669"/>
    <property type="project" value="UniProtKB-ARBA"/>
</dbReference>
<evidence type="ECO:0000256" key="2">
    <source>
        <dbReference type="ARBA" id="ARBA00013134"/>
    </source>
</evidence>
<organism evidence="6 7">
    <name type="scientific">Acrobeloides nanus</name>
    <dbReference type="NCBI Taxonomy" id="290746"/>
    <lineage>
        <taxon>Eukaryota</taxon>
        <taxon>Metazoa</taxon>
        <taxon>Ecdysozoa</taxon>
        <taxon>Nematoda</taxon>
        <taxon>Chromadorea</taxon>
        <taxon>Rhabditida</taxon>
        <taxon>Tylenchina</taxon>
        <taxon>Cephalobomorpha</taxon>
        <taxon>Cephaloboidea</taxon>
        <taxon>Cephalobidae</taxon>
        <taxon>Acrobeloides</taxon>
    </lineage>
</organism>
<sequence>MSKSALIIGSDGSEEMELVITGDVLRRAGIDVTVAGLQDREKIVCSRKFTITVDALLKDIVDKEFDAVILPGGQPGSNNLAQDARVGEILKHHEKAGKVVAAICAAPLAFKAHDIASGGSITSYPSVKEKLTGYDYVEDRVHVWKNVITSRGPGTAFDFALKIVETLVDAKTANEVRAAMLLQ</sequence>